<dbReference type="SUPFAM" id="SSF48613">
    <property type="entry name" value="Heme oxygenase-like"/>
    <property type="match status" value="1"/>
</dbReference>
<name>A0A1M4MWR7_9RHOB</name>
<evidence type="ECO:0000313" key="1">
    <source>
        <dbReference type="EMBL" id="SCM66982.1"/>
    </source>
</evidence>
<dbReference type="RefSeq" id="WP_072705470.1">
    <property type="nucleotide sequence ID" value="NZ_FMJB01000041.1"/>
</dbReference>
<sequence>MKLPIGYDRTSEFGSQLPDQDLLKRLRAETHAVHEELDHLFTPFQDAPLDHLGSFLAAQMAGLTALSTAARVPHDENTLILLSETLDRLEQDCRYYELSVPVLRHKRDLHPLAVAYLVIGSRMGTEVLRRNLIKHGIERIPLYFTPQDYKHAWQDLCARLQGMAGAGPEADDICASVIAGFHLFHDAEARTRDLTGKFS</sequence>
<evidence type="ECO:0000313" key="2">
    <source>
        <dbReference type="Proteomes" id="UP000184085"/>
    </source>
</evidence>
<dbReference type="Proteomes" id="UP000184085">
    <property type="component" value="Unassembled WGS sequence"/>
</dbReference>
<evidence type="ECO:0008006" key="3">
    <source>
        <dbReference type="Google" id="ProtNLM"/>
    </source>
</evidence>
<gene>
    <name evidence="1" type="ORF">KARMA_1168</name>
</gene>
<dbReference type="InterPro" id="IPR016084">
    <property type="entry name" value="Haem_Oase-like_multi-hlx"/>
</dbReference>
<accession>A0A1M4MWR7</accession>
<organism evidence="1 2">
    <name type="scientific">Donghicola eburneus</name>
    <dbReference type="NCBI Taxonomy" id="393278"/>
    <lineage>
        <taxon>Bacteria</taxon>
        <taxon>Pseudomonadati</taxon>
        <taxon>Pseudomonadota</taxon>
        <taxon>Alphaproteobacteria</taxon>
        <taxon>Rhodobacterales</taxon>
        <taxon>Roseobacteraceae</taxon>
        <taxon>Donghicola</taxon>
    </lineage>
</organism>
<dbReference type="AlphaFoldDB" id="A0A1M4MWR7"/>
<dbReference type="Gene3D" id="1.20.910.10">
    <property type="entry name" value="Heme oxygenase-like"/>
    <property type="match status" value="1"/>
</dbReference>
<dbReference type="CDD" id="cd19166">
    <property type="entry name" value="HemeO-bac"/>
    <property type="match status" value="1"/>
</dbReference>
<proteinExistence type="predicted"/>
<keyword evidence="2" id="KW-1185">Reference proteome</keyword>
<reference evidence="2" key="1">
    <citation type="submission" date="2016-09" db="EMBL/GenBank/DDBJ databases">
        <authorList>
            <person name="Wibberg D."/>
        </authorList>
    </citation>
    <scope>NUCLEOTIDE SEQUENCE [LARGE SCALE GENOMIC DNA]</scope>
</reference>
<dbReference type="EMBL" id="FMJB01000041">
    <property type="protein sequence ID" value="SCM66982.1"/>
    <property type="molecule type" value="Genomic_DNA"/>
</dbReference>
<protein>
    <recommendedName>
        <fullName evidence="3">Heme oxygenase</fullName>
    </recommendedName>
</protein>